<comment type="similarity">
    <text evidence="4">Belongs to the BamB family.</text>
</comment>
<dbReference type="PROSITE" id="PS51257">
    <property type="entry name" value="PROKAR_LIPOPROTEIN"/>
    <property type="match status" value="1"/>
</dbReference>
<evidence type="ECO:0000256" key="3">
    <source>
        <dbReference type="ARBA" id="ARBA00023237"/>
    </source>
</evidence>
<evidence type="ECO:0000259" key="5">
    <source>
        <dbReference type="Pfam" id="PF13360"/>
    </source>
</evidence>
<keyword evidence="4" id="KW-0564">Palmitate</keyword>
<keyword evidence="3 4" id="KW-0998">Cell outer membrane</keyword>
<comment type="subcellular location">
    <subcellularLocation>
        <location evidence="4">Cell outer membrane</location>
        <topology evidence="4">Lipid-anchor</topology>
    </subcellularLocation>
</comment>
<keyword evidence="7" id="KW-1185">Reference proteome</keyword>
<evidence type="ECO:0000256" key="2">
    <source>
        <dbReference type="ARBA" id="ARBA00023136"/>
    </source>
</evidence>
<reference evidence="7" key="1">
    <citation type="journal article" date="2019" name="Int. J. Syst. Evol. Microbiol.">
        <title>The Global Catalogue of Microorganisms (GCM) 10K type strain sequencing project: providing services to taxonomists for standard genome sequencing and annotation.</title>
        <authorList>
            <consortium name="The Broad Institute Genomics Platform"/>
            <consortium name="The Broad Institute Genome Sequencing Center for Infectious Disease"/>
            <person name="Wu L."/>
            <person name="Ma J."/>
        </authorList>
    </citation>
    <scope>NUCLEOTIDE SEQUENCE [LARGE SCALE GENOMIC DNA]</scope>
    <source>
        <strain evidence="7">JCM 17551</strain>
    </source>
</reference>
<comment type="caution">
    <text evidence="6">The sequence shown here is derived from an EMBL/GenBank/DDBJ whole genome shotgun (WGS) entry which is preliminary data.</text>
</comment>
<dbReference type="InterPro" id="IPR011047">
    <property type="entry name" value="Quinoprotein_ADH-like_sf"/>
</dbReference>
<dbReference type="SUPFAM" id="SSF50998">
    <property type="entry name" value="Quinoprotein alcohol dehydrogenase-like"/>
    <property type="match status" value="1"/>
</dbReference>
<evidence type="ECO:0000313" key="6">
    <source>
        <dbReference type="EMBL" id="GAA3911553.1"/>
    </source>
</evidence>
<organism evidence="6 7">
    <name type="scientific">Litoribacillus peritrichatus</name>
    <dbReference type="NCBI Taxonomy" id="718191"/>
    <lineage>
        <taxon>Bacteria</taxon>
        <taxon>Pseudomonadati</taxon>
        <taxon>Pseudomonadota</taxon>
        <taxon>Gammaproteobacteria</taxon>
        <taxon>Oceanospirillales</taxon>
        <taxon>Oceanospirillaceae</taxon>
        <taxon>Litoribacillus</taxon>
    </lineage>
</organism>
<proteinExistence type="inferred from homology"/>
<keyword evidence="2 4" id="KW-0472">Membrane</keyword>
<evidence type="ECO:0000256" key="1">
    <source>
        <dbReference type="ARBA" id="ARBA00022729"/>
    </source>
</evidence>
<dbReference type="InterPro" id="IPR002372">
    <property type="entry name" value="PQQ_rpt_dom"/>
</dbReference>
<sequence length="385" mass="41783">MKAFLKHAVALTLLAGVVGCSSTDENEAALPAELVDFTPVMEADVVWDRWAGDGTEGKWLQLKPAVSGDSVFVCDSDGDCYSYDRHTGDKQWHTDVDLRVSGGVGAGNGYVALGTLDGELVVLNAEDGSEAFRKKLTSEILSSPGIKDNLLVAQAQNGHVYGFSLETQEQIWHYDASLPLLSLRGTADPVITDKVTYASFANGKVVALSNDSGSTLWEKRISIPSGKSDLEKLSDVDGTPFVTFDTMYAVGFNGFIRAVDLFSGRTRWQKEFSSYVGPGFGFGQVYLSLDNGHLVALDDRSSSVNWKLEDLSNRRLTKPVTMGNYVIVGDFEGYLHFVSQLSGTFADRIRIDSYGLISDPVVVGDMLYIYSSDGTLAAVKIQEDS</sequence>
<dbReference type="InterPro" id="IPR018391">
    <property type="entry name" value="PQQ_b-propeller_rpt"/>
</dbReference>
<dbReference type="NCBIfam" id="TIGR03300">
    <property type="entry name" value="assembly_YfgL"/>
    <property type="match status" value="1"/>
</dbReference>
<dbReference type="InterPro" id="IPR015943">
    <property type="entry name" value="WD40/YVTN_repeat-like_dom_sf"/>
</dbReference>
<dbReference type="SMART" id="SM00564">
    <property type="entry name" value="PQQ"/>
    <property type="match status" value="7"/>
</dbReference>
<protein>
    <recommendedName>
        <fullName evidence="4">Outer membrane protein assembly factor BamB</fullName>
    </recommendedName>
</protein>
<keyword evidence="1 4" id="KW-0732">Signal</keyword>
<feature type="domain" description="Pyrrolo-quinoline quinone repeat" evidence="5">
    <location>
        <begin position="77"/>
        <end position="307"/>
    </location>
</feature>
<evidence type="ECO:0000313" key="7">
    <source>
        <dbReference type="Proteomes" id="UP001501565"/>
    </source>
</evidence>
<dbReference type="Pfam" id="PF13360">
    <property type="entry name" value="PQQ_2"/>
    <property type="match status" value="1"/>
</dbReference>
<dbReference type="Gene3D" id="2.130.10.10">
    <property type="entry name" value="YVTN repeat-like/Quinoprotein amine dehydrogenase"/>
    <property type="match status" value="1"/>
</dbReference>
<keyword evidence="4" id="KW-0449">Lipoprotein</keyword>
<name>A0ABP7M141_9GAMM</name>
<comment type="subunit">
    <text evidence="4">Part of the Bam complex.</text>
</comment>
<dbReference type="PANTHER" id="PTHR34512:SF30">
    <property type="entry name" value="OUTER MEMBRANE PROTEIN ASSEMBLY FACTOR BAMB"/>
    <property type="match status" value="1"/>
</dbReference>
<dbReference type="PANTHER" id="PTHR34512">
    <property type="entry name" value="CELL SURFACE PROTEIN"/>
    <property type="match status" value="1"/>
</dbReference>
<evidence type="ECO:0000256" key="4">
    <source>
        <dbReference type="HAMAP-Rule" id="MF_00923"/>
    </source>
</evidence>
<comment type="function">
    <text evidence="4">Part of the outer membrane protein assembly complex, which is involved in assembly and insertion of beta-barrel proteins into the outer membrane.</text>
</comment>
<dbReference type="HAMAP" id="MF_00923">
    <property type="entry name" value="OM_assembly_BamB"/>
    <property type="match status" value="1"/>
</dbReference>
<accession>A0ABP7M141</accession>
<dbReference type="InterPro" id="IPR017687">
    <property type="entry name" value="BamB"/>
</dbReference>
<dbReference type="RefSeq" id="WP_344794688.1">
    <property type="nucleotide sequence ID" value="NZ_BAABBN010000004.1"/>
</dbReference>
<gene>
    <name evidence="4 6" type="primary">bamB</name>
    <name evidence="6" type="ORF">GCM10022277_02700</name>
</gene>
<dbReference type="Proteomes" id="UP001501565">
    <property type="component" value="Unassembled WGS sequence"/>
</dbReference>
<dbReference type="EMBL" id="BAABBN010000004">
    <property type="protein sequence ID" value="GAA3911553.1"/>
    <property type="molecule type" value="Genomic_DNA"/>
</dbReference>